<evidence type="ECO:0000313" key="9">
    <source>
        <dbReference type="Proteomes" id="UP000253083"/>
    </source>
</evidence>
<dbReference type="Pfam" id="PF08281">
    <property type="entry name" value="Sigma70_r4_2"/>
    <property type="match status" value="1"/>
</dbReference>
<reference evidence="8 9" key="1">
    <citation type="submission" date="2018-06" db="EMBL/GenBank/DDBJ databases">
        <title>Genomic Encyclopedia of Type Strains, Phase IV (KMG-IV): sequencing the most valuable type-strain genomes for metagenomic binning, comparative biology and taxonomic classification.</title>
        <authorList>
            <person name="Goeker M."/>
        </authorList>
    </citation>
    <scope>NUCLEOTIDE SEQUENCE [LARGE SCALE GENOMIC DNA]</scope>
    <source>
        <strain evidence="8 9">DSM 24032</strain>
    </source>
</reference>
<accession>A0A395JRD3</accession>
<keyword evidence="2" id="KW-0805">Transcription regulation</keyword>
<dbReference type="NCBIfam" id="TIGR02937">
    <property type="entry name" value="sigma70-ECF"/>
    <property type="match status" value="1"/>
</dbReference>
<comment type="caution">
    <text evidence="8">The sequence shown here is derived from an EMBL/GenBank/DDBJ whole genome shotgun (WGS) entry which is preliminary data.</text>
</comment>
<gene>
    <name evidence="8" type="ORF">DFR28_102679</name>
</gene>
<dbReference type="InParanoid" id="A0A395JRD3"/>
<dbReference type="Proteomes" id="UP000253083">
    <property type="component" value="Unassembled WGS sequence"/>
</dbReference>
<organism evidence="8 9">
    <name type="scientific">Arenicella xantha</name>
    <dbReference type="NCBI Taxonomy" id="644221"/>
    <lineage>
        <taxon>Bacteria</taxon>
        <taxon>Pseudomonadati</taxon>
        <taxon>Pseudomonadota</taxon>
        <taxon>Gammaproteobacteria</taxon>
        <taxon>Arenicellales</taxon>
        <taxon>Arenicellaceae</taxon>
        <taxon>Arenicella</taxon>
    </lineage>
</organism>
<keyword evidence="3" id="KW-0731">Sigma factor</keyword>
<dbReference type="InterPro" id="IPR013324">
    <property type="entry name" value="RNA_pol_sigma_r3/r4-like"/>
</dbReference>
<name>A0A395JRD3_9GAMM</name>
<dbReference type="AlphaFoldDB" id="A0A395JRD3"/>
<dbReference type="SUPFAM" id="SSF88946">
    <property type="entry name" value="Sigma2 domain of RNA polymerase sigma factors"/>
    <property type="match status" value="1"/>
</dbReference>
<dbReference type="EMBL" id="QNRT01000002">
    <property type="protein sequence ID" value="RBP51260.1"/>
    <property type="molecule type" value="Genomic_DNA"/>
</dbReference>
<feature type="domain" description="RNA polymerase sigma factor 70 region 4 type 2" evidence="7">
    <location>
        <begin position="110"/>
        <end position="161"/>
    </location>
</feature>
<dbReference type="InterPro" id="IPR007627">
    <property type="entry name" value="RNA_pol_sigma70_r2"/>
</dbReference>
<evidence type="ECO:0000256" key="1">
    <source>
        <dbReference type="ARBA" id="ARBA00010641"/>
    </source>
</evidence>
<sequence length="170" mass="19942">MKRLFLTMVDQHQQLVYSQAMFILANKADAEDATQETYERFWAALNKPRPGKEFTSESAKAWLLHVVRNLCIDKLRRRKPTTTQELDEFENQSSHSKPVTELMSKQMNSWLGRAIKKLKEPYRSLIILADLQQRSIKDVARTLNLNENQAKVYIHRGRRQLRGFLQGIEL</sequence>
<comment type="similarity">
    <text evidence="1">Belongs to the sigma-70 factor family. ECF subfamily.</text>
</comment>
<dbReference type="Gene3D" id="1.10.10.10">
    <property type="entry name" value="Winged helix-like DNA-binding domain superfamily/Winged helix DNA-binding domain"/>
    <property type="match status" value="1"/>
</dbReference>
<dbReference type="InterPro" id="IPR036388">
    <property type="entry name" value="WH-like_DNA-bd_sf"/>
</dbReference>
<dbReference type="InterPro" id="IPR013249">
    <property type="entry name" value="RNA_pol_sigma70_r4_t2"/>
</dbReference>
<dbReference type="GO" id="GO:0016987">
    <property type="term" value="F:sigma factor activity"/>
    <property type="evidence" value="ECO:0007669"/>
    <property type="project" value="UniProtKB-KW"/>
</dbReference>
<dbReference type="GO" id="GO:0003677">
    <property type="term" value="F:DNA binding"/>
    <property type="evidence" value="ECO:0007669"/>
    <property type="project" value="UniProtKB-KW"/>
</dbReference>
<dbReference type="PANTHER" id="PTHR43133:SF8">
    <property type="entry name" value="RNA POLYMERASE SIGMA FACTOR HI_1459-RELATED"/>
    <property type="match status" value="1"/>
</dbReference>
<evidence type="ECO:0000256" key="3">
    <source>
        <dbReference type="ARBA" id="ARBA00023082"/>
    </source>
</evidence>
<evidence type="ECO:0000256" key="2">
    <source>
        <dbReference type="ARBA" id="ARBA00023015"/>
    </source>
</evidence>
<evidence type="ECO:0000259" key="6">
    <source>
        <dbReference type="Pfam" id="PF04542"/>
    </source>
</evidence>
<dbReference type="InterPro" id="IPR013325">
    <property type="entry name" value="RNA_pol_sigma_r2"/>
</dbReference>
<evidence type="ECO:0000313" key="8">
    <source>
        <dbReference type="EMBL" id="RBP51260.1"/>
    </source>
</evidence>
<evidence type="ECO:0000256" key="4">
    <source>
        <dbReference type="ARBA" id="ARBA00023125"/>
    </source>
</evidence>
<protein>
    <submittedName>
        <fullName evidence="8">RNA polymerase sigma-70 factor (ECF subfamily)</fullName>
    </submittedName>
</protein>
<dbReference type="Pfam" id="PF04542">
    <property type="entry name" value="Sigma70_r2"/>
    <property type="match status" value="1"/>
</dbReference>
<proteinExistence type="inferred from homology"/>
<dbReference type="InterPro" id="IPR039425">
    <property type="entry name" value="RNA_pol_sigma-70-like"/>
</dbReference>
<dbReference type="PANTHER" id="PTHR43133">
    <property type="entry name" value="RNA POLYMERASE ECF-TYPE SIGMA FACTO"/>
    <property type="match status" value="1"/>
</dbReference>
<dbReference type="RefSeq" id="WP_113954041.1">
    <property type="nucleotide sequence ID" value="NZ_QNRT01000002.1"/>
</dbReference>
<keyword evidence="5" id="KW-0804">Transcription</keyword>
<evidence type="ECO:0000256" key="5">
    <source>
        <dbReference type="ARBA" id="ARBA00023163"/>
    </source>
</evidence>
<evidence type="ECO:0000259" key="7">
    <source>
        <dbReference type="Pfam" id="PF08281"/>
    </source>
</evidence>
<dbReference type="GO" id="GO:0006352">
    <property type="term" value="P:DNA-templated transcription initiation"/>
    <property type="evidence" value="ECO:0007669"/>
    <property type="project" value="InterPro"/>
</dbReference>
<keyword evidence="4" id="KW-0238">DNA-binding</keyword>
<dbReference type="OrthoDB" id="9780326at2"/>
<feature type="domain" description="RNA polymerase sigma-70 region 2" evidence="6">
    <location>
        <begin position="8"/>
        <end position="79"/>
    </location>
</feature>
<dbReference type="Gene3D" id="1.10.1740.10">
    <property type="match status" value="1"/>
</dbReference>
<dbReference type="SUPFAM" id="SSF88659">
    <property type="entry name" value="Sigma3 and sigma4 domains of RNA polymerase sigma factors"/>
    <property type="match status" value="1"/>
</dbReference>
<dbReference type="InterPro" id="IPR014284">
    <property type="entry name" value="RNA_pol_sigma-70_dom"/>
</dbReference>
<keyword evidence="9" id="KW-1185">Reference proteome</keyword>